<feature type="compositionally biased region" description="Low complexity" evidence="1">
    <location>
        <begin position="707"/>
        <end position="718"/>
    </location>
</feature>
<feature type="transmembrane region" description="Helical" evidence="2">
    <location>
        <begin position="211"/>
        <end position="230"/>
    </location>
</feature>
<dbReference type="Pfam" id="PF00226">
    <property type="entry name" value="DnaJ"/>
    <property type="match status" value="1"/>
</dbReference>
<proteinExistence type="predicted"/>
<evidence type="ECO:0000259" key="3">
    <source>
        <dbReference type="PROSITE" id="PS50076"/>
    </source>
</evidence>
<dbReference type="PANTHER" id="PTHR45270:SF4">
    <property type="entry name" value="CHAPERONE DNAJ-DOMAIN SUPERFAMILY PROTEIN"/>
    <property type="match status" value="1"/>
</dbReference>
<dbReference type="Proteomes" id="UP001159364">
    <property type="component" value="Linkage Group LG04"/>
</dbReference>
<feature type="domain" description="J" evidence="3">
    <location>
        <begin position="442"/>
        <end position="509"/>
    </location>
</feature>
<dbReference type="InterPro" id="IPR018253">
    <property type="entry name" value="DnaJ_domain_CS"/>
</dbReference>
<evidence type="ECO:0000256" key="2">
    <source>
        <dbReference type="SAM" id="Phobius"/>
    </source>
</evidence>
<dbReference type="PANTHER" id="PTHR45270">
    <property type="entry name" value="OS03G0832900 PROTEIN"/>
    <property type="match status" value="1"/>
</dbReference>
<organism evidence="4 5">
    <name type="scientific">Erythroxylum novogranatense</name>
    <dbReference type="NCBI Taxonomy" id="1862640"/>
    <lineage>
        <taxon>Eukaryota</taxon>
        <taxon>Viridiplantae</taxon>
        <taxon>Streptophyta</taxon>
        <taxon>Embryophyta</taxon>
        <taxon>Tracheophyta</taxon>
        <taxon>Spermatophyta</taxon>
        <taxon>Magnoliopsida</taxon>
        <taxon>eudicotyledons</taxon>
        <taxon>Gunneridae</taxon>
        <taxon>Pentapetalae</taxon>
        <taxon>rosids</taxon>
        <taxon>fabids</taxon>
        <taxon>Malpighiales</taxon>
        <taxon>Erythroxylaceae</taxon>
        <taxon>Erythroxylum</taxon>
    </lineage>
</organism>
<dbReference type="AlphaFoldDB" id="A0AAV8TMI3"/>
<gene>
    <name evidence="4" type="ORF">K2173_017358</name>
</gene>
<evidence type="ECO:0000313" key="5">
    <source>
        <dbReference type="Proteomes" id="UP001159364"/>
    </source>
</evidence>
<dbReference type="InterPro" id="IPR001623">
    <property type="entry name" value="DnaJ_domain"/>
</dbReference>
<feature type="compositionally biased region" description="Low complexity" evidence="1">
    <location>
        <begin position="653"/>
        <end position="668"/>
    </location>
</feature>
<keyword evidence="2" id="KW-0812">Transmembrane</keyword>
<name>A0AAV8TMI3_9ROSI</name>
<feature type="region of interest" description="Disordered" evidence="1">
    <location>
        <begin position="697"/>
        <end position="738"/>
    </location>
</feature>
<feature type="compositionally biased region" description="Basic and acidic residues" evidence="1">
    <location>
        <begin position="62"/>
        <end position="75"/>
    </location>
</feature>
<keyword evidence="5" id="KW-1185">Reference proteome</keyword>
<feature type="transmembrane region" description="Helical" evidence="2">
    <location>
        <begin position="242"/>
        <end position="262"/>
    </location>
</feature>
<reference evidence="4 5" key="1">
    <citation type="submission" date="2021-09" db="EMBL/GenBank/DDBJ databases">
        <title>Genomic insights and catalytic innovation underlie evolution of tropane alkaloids biosynthesis.</title>
        <authorList>
            <person name="Wang Y.-J."/>
            <person name="Tian T."/>
            <person name="Huang J.-P."/>
            <person name="Huang S.-X."/>
        </authorList>
    </citation>
    <scope>NUCLEOTIDE SEQUENCE [LARGE SCALE GENOMIC DNA]</scope>
    <source>
        <strain evidence="4">KIB-2018</strain>
        <tissue evidence="4">Leaf</tissue>
    </source>
</reference>
<feature type="compositionally biased region" description="Basic residues" evidence="1">
    <location>
        <begin position="728"/>
        <end position="738"/>
    </location>
</feature>
<feature type="region of interest" description="Disordered" evidence="1">
    <location>
        <begin position="1"/>
        <end position="99"/>
    </location>
</feature>
<sequence>MARKGNQPKNRVNRQSSNIKKKGPDSCTPPDMKARGAACDGKVCPGEQLPDCSIPGSPSADSMKKTSHAADENRIKQSSGKFLRKEKQGIDEETNPKQSVSFMNTTINCSASSPFTDTSGMEKEALSGRGSKNSESGLGYLFSCSHLKDMKENVAISGNVLVSNLRLSATPVLKVAGEWLKRQRPLFATVSTKICGFCDYSRKKIQQASPILLKWFIHFWNIMFLLSTVWLDCTLRGIDSFIRLGTTSFFLVIWCSILSLIVMVGVSKFFIAVAIAAFVGVFIGFTLGFLVNIISGAAFLWLYGSFWTTAIVILMGGLAFMSSHDRLALFVIKAYSLYSAWAYVGWLGLLLALHLSFISSDILMHCLKNNINQRRRSNQASEQSGGMEGQQSFFDDEAFQASFSENGHGLSTDRGPGIPSTSGAESDITAEDEVVRLINCSDHYSALGLHRYENVDVNLLKKEYRKKAMLVHPDKNMGNEKAAEAFKKLQNAYEVLFDSLKRKAYDDELRKEELLNCFRRLQRRSQKSREHGFFASGFEHSQAAGKDPSGDSRRIACKKCSNFHLWIHVERSKSQARWCQDCKDFHQTKDGDGWVEQSSQPFFFGLLQKVDTPCAYVCADSRIYDATQWYMCQGMRCPANTHKPSFHVNTGITSKQTTSSKGPTTSGKRNGRMPEESMTEEEFFKWLQNAVEAGVFDNFGGSTSAESPSAKAGNSPKSSGGGSGSGGNKKKKRGKKQW</sequence>
<dbReference type="PRINTS" id="PR00625">
    <property type="entry name" value="JDOMAIN"/>
</dbReference>
<dbReference type="PROSITE" id="PS50076">
    <property type="entry name" value="DNAJ_2"/>
    <property type="match status" value="1"/>
</dbReference>
<dbReference type="SUPFAM" id="SSF46565">
    <property type="entry name" value="Chaperone J-domain"/>
    <property type="match status" value="1"/>
</dbReference>
<dbReference type="SMART" id="SM00271">
    <property type="entry name" value="DnaJ"/>
    <property type="match status" value="1"/>
</dbReference>
<evidence type="ECO:0000313" key="4">
    <source>
        <dbReference type="EMBL" id="KAJ8767314.1"/>
    </source>
</evidence>
<dbReference type="Pfam" id="PF14901">
    <property type="entry name" value="Jiv90"/>
    <property type="match status" value="1"/>
</dbReference>
<protein>
    <recommendedName>
        <fullName evidence="3">J domain-containing protein</fullName>
    </recommendedName>
</protein>
<evidence type="ECO:0000256" key="1">
    <source>
        <dbReference type="SAM" id="MobiDB-lite"/>
    </source>
</evidence>
<dbReference type="InterPro" id="IPR036869">
    <property type="entry name" value="J_dom_sf"/>
</dbReference>
<accession>A0AAV8TMI3</accession>
<feature type="region of interest" description="Disordered" evidence="1">
    <location>
        <begin position="649"/>
        <end position="679"/>
    </location>
</feature>
<dbReference type="CDD" id="cd06257">
    <property type="entry name" value="DnaJ"/>
    <property type="match status" value="1"/>
</dbReference>
<feature type="transmembrane region" description="Helical" evidence="2">
    <location>
        <begin position="300"/>
        <end position="320"/>
    </location>
</feature>
<dbReference type="EMBL" id="JAIWQS010000004">
    <property type="protein sequence ID" value="KAJ8767314.1"/>
    <property type="molecule type" value="Genomic_DNA"/>
</dbReference>
<dbReference type="PROSITE" id="PS00636">
    <property type="entry name" value="DNAJ_1"/>
    <property type="match status" value="1"/>
</dbReference>
<keyword evidence="2" id="KW-0472">Membrane</keyword>
<dbReference type="Gene3D" id="1.10.287.110">
    <property type="entry name" value="DnaJ domain"/>
    <property type="match status" value="1"/>
</dbReference>
<feature type="transmembrane region" description="Helical" evidence="2">
    <location>
        <begin position="269"/>
        <end position="294"/>
    </location>
</feature>
<feature type="compositionally biased region" description="Polar residues" evidence="1">
    <location>
        <begin position="7"/>
        <end position="18"/>
    </location>
</feature>
<keyword evidence="2" id="KW-1133">Transmembrane helix</keyword>
<dbReference type="InterPro" id="IPR032843">
    <property type="entry name" value="Jiv"/>
</dbReference>
<feature type="region of interest" description="Disordered" evidence="1">
    <location>
        <begin position="113"/>
        <end position="132"/>
    </location>
</feature>
<comment type="caution">
    <text evidence="4">The sequence shown here is derived from an EMBL/GenBank/DDBJ whole genome shotgun (WGS) entry which is preliminary data.</text>
</comment>